<evidence type="ECO:0000259" key="2">
    <source>
        <dbReference type="SMART" id="SM00903"/>
    </source>
</evidence>
<dbReference type="Proteomes" id="UP000399805">
    <property type="component" value="Unassembled WGS sequence"/>
</dbReference>
<evidence type="ECO:0000313" key="4">
    <source>
        <dbReference type="Proteomes" id="UP000399805"/>
    </source>
</evidence>
<dbReference type="EMBL" id="CABVGP010000001">
    <property type="protein sequence ID" value="VVJ17736.1"/>
    <property type="molecule type" value="Genomic_DNA"/>
</dbReference>
<evidence type="ECO:0000313" key="3">
    <source>
        <dbReference type="EMBL" id="VVJ17736.1"/>
    </source>
</evidence>
<keyword evidence="4" id="KW-1185">Reference proteome</keyword>
<sequence length="183" mass="20003">MTTSAPAFDRARLRAFLGHFTTGVTVVTYRRGELVRGATVNAFTSVSLDPPLVLVSLDRRSRSVQHLGDGPFVVNILAEDQRDLAMHFAGKPLADDAVPWVDLDSPVPRLGRTVGHVECTPWRAYDGGDHVLHVGEVTGLDLAGGRPLLFFGGDFPRLAEEPEAPHWSWSLDDPTPQLWEAGK</sequence>
<protein>
    <submittedName>
        <fullName evidence="3">Nitrilotriacetate monooxygenase component B (EC)</fullName>
        <ecNumber evidence="3">1.14.13.-</ecNumber>
    </submittedName>
</protein>
<proteinExistence type="predicted"/>
<dbReference type="EC" id="1.14.13.-" evidence="3"/>
<evidence type="ECO:0000256" key="1">
    <source>
        <dbReference type="ARBA" id="ARBA00023002"/>
    </source>
</evidence>
<dbReference type="InterPro" id="IPR050268">
    <property type="entry name" value="NADH-dep_flavin_reductase"/>
</dbReference>
<keyword evidence="1 3" id="KW-0560">Oxidoreductase</keyword>
<feature type="domain" description="Flavin reductase like" evidence="2">
    <location>
        <begin position="17"/>
        <end position="157"/>
    </location>
</feature>
<dbReference type="InterPro" id="IPR012349">
    <property type="entry name" value="Split_barrel_FMN-bd"/>
</dbReference>
<gene>
    <name evidence="3" type="ORF">AA23TX_02757</name>
</gene>
<keyword evidence="3" id="KW-0503">Monooxygenase</keyword>
<dbReference type="GO" id="GO:0042602">
    <property type="term" value="F:riboflavin reductase (NADPH) activity"/>
    <property type="evidence" value="ECO:0007669"/>
    <property type="project" value="TreeGrafter"/>
</dbReference>
<dbReference type="PANTHER" id="PTHR30466">
    <property type="entry name" value="FLAVIN REDUCTASE"/>
    <property type="match status" value="1"/>
</dbReference>
<dbReference type="RefSeq" id="WP_155542855.1">
    <property type="nucleotide sequence ID" value="NZ_CABVGP010000001.1"/>
</dbReference>
<dbReference type="PANTHER" id="PTHR30466:SF1">
    <property type="entry name" value="FMN REDUCTASE (NADH) RUTF"/>
    <property type="match status" value="1"/>
</dbReference>
<reference evidence="3 4" key="1">
    <citation type="submission" date="2019-09" db="EMBL/GenBank/DDBJ databases">
        <authorList>
            <person name="Leyn A S."/>
        </authorList>
    </citation>
    <scope>NUCLEOTIDE SEQUENCE [LARGE SCALE GENOMIC DNA]</scope>
    <source>
        <strain evidence="3">AA231_1</strain>
    </source>
</reference>
<dbReference type="SUPFAM" id="SSF50475">
    <property type="entry name" value="FMN-binding split barrel"/>
    <property type="match status" value="1"/>
</dbReference>
<accession>A0A6I8LQD0</accession>
<dbReference type="InterPro" id="IPR002563">
    <property type="entry name" value="Flavin_Rdtase-like_dom"/>
</dbReference>
<dbReference type="GO" id="GO:0010181">
    <property type="term" value="F:FMN binding"/>
    <property type="evidence" value="ECO:0007669"/>
    <property type="project" value="InterPro"/>
</dbReference>
<dbReference type="SMART" id="SM00903">
    <property type="entry name" value="Flavin_Reduct"/>
    <property type="match status" value="1"/>
</dbReference>
<dbReference type="GO" id="GO:0004497">
    <property type="term" value="F:monooxygenase activity"/>
    <property type="evidence" value="ECO:0007669"/>
    <property type="project" value="UniProtKB-KW"/>
</dbReference>
<dbReference type="Gene3D" id="2.30.110.10">
    <property type="entry name" value="Electron Transport, Fmn-binding Protein, Chain A"/>
    <property type="match status" value="1"/>
</dbReference>
<dbReference type="Pfam" id="PF01613">
    <property type="entry name" value="Flavin_Reduct"/>
    <property type="match status" value="1"/>
</dbReference>
<dbReference type="AlphaFoldDB" id="A0A6I8LQD0"/>
<organism evidence="3 4">
    <name type="scientific">Amycolatopsis camponoti</name>
    <dbReference type="NCBI Taxonomy" id="2606593"/>
    <lineage>
        <taxon>Bacteria</taxon>
        <taxon>Bacillati</taxon>
        <taxon>Actinomycetota</taxon>
        <taxon>Actinomycetes</taxon>
        <taxon>Pseudonocardiales</taxon>
        <taxon>Pseudonocardiaceae</taxon>
        <taxon>Amycolatopsis</taxon>
    </lineage>
</organism>
<name>A0A6I8LQD0_9PSEU</name>